<name>A0A495XL14_9PSEU</name>
<keyword evidence="2" id="KW-1185">Reference proteome</keyword>
<organism evidence="1 2">
    <name type="scientific">Saccharothrix variisporea</name>
    <dbReference type="NCBI Taxonomy" id="543527"/>
    <lineage>
        <taxon>Bacteria</taxon>
        <taxon>Bacillati</taxon>
        <taxon>Actinomycetota</taxon>
        <taxon>Actinomycetes</taxon>
        <taxon>Pseudonocardiales</taxon>
        <taxon>Pseudonocardiaceae</taxon>
        <taxon>Saccharothrix</taxon>
    </lineage>
</organism>
<dbReference type="EMBL" id="RBXR01000001">
    <property type="protein sequence ID" value="RKT73895.1"/>
    <property type="molecule type" value="Genomic_DNA"/>
</dbReference>
<dbReference type="RefSeq" id="WP_121228011.1">
    <property type="nucleotide sequence ID" value="NZ_JBIUBA010000034.1"/>
</dbReference>
<dbReference type="OrthoDB" id="3695711at2"/>
<gene>
    <name evidence="1" type="ORF">DFJ66_7232</name>
</gene>
<sequence length="107" mass="11640">MGLLNRVKEQSALDQAKHAIEAGRHILVFKFIEAHTNSLATGAMTGINDQMEAIESLGWRLDKMSACEGNVVGALGSKERVAIVCLYRRTPGPPQQGDETTSVSRPY</sequence>
<comment type="caution">
    <text evidence="1">The sequence shown here is derived from an EMBL/GenBank/DDBJ whole genome shotgun (WGS) entry which is preliminary data.</text>
</comment>
<evidence type="ECO:0000313" key="1">
    <source>
        <dbReference type="EMBL" id="RKT73895.1"/>
    </source>
</evidence>
<dbReference type="Proteomes" id="UP000272729">
    <property type="component" value="Unassembled WGS sequence"/>
</dbReference>
<protein>
    <submittedName>
        <fullName evidence="1">Uncharacterized protein</fullName>
    </submittedName>
</protein>
<accession>A0A495XL14</accession>
<reference evidence="1 2" key="1">
    <citation type="submission" date="2018-10" db="EMBL/GenBank/DDBJ databases">
        <title>Sequencing the genomes of 1000 actinobacteria strains.</title>
        <authorList>
            <person name="Klenk H.-P."/>
        </authorList>
    </citation>
    <scope>NUCLEOTIDE SEQUENCE [LARGE SCALE GENOMIC DNA]</scope>
    <source>
        <strain evidence="1 2">DSM 43911</strain>
    </source>
</reference>
<proteinExistence type="predicted"/>
<evidence type="ECO:0000313" key="2">
    <source>
        <dbReference type="Proteomes" id="UP000272729"/>
    </source>
</evidence>
<dbReference type="AlphaFoldDB" id="A0A495XL14"/>